<sequence>MSNRYTISVENRRGANTNYAVFMEPPQFSGGQQPWMNVWYTSFVPFGGNFDIDTGRDFYAWVGTVPTRPAPGVVVYGGMSLLSRLGDPTTPGSTFDLKMIQSFPTITEINPTAAPGAYEIDSGADFNVPNNTYLVGLAKVNNRGQVAPVASMAPLNNMKVQISPKMKFFVSESQQVAGEIVDYSAVSRSGATIDFSSGEGLGKSYARVVQGTDGKFTVEYYDHFDD</sequence>
<dbReference type="EMBL" id="SPNV01000360">
    <property type="protein sequence ID" value="KAF5855991.1"/>
    <property type="molecule type" value="Genomic_DNA"/>
</dbReference>
<evidence type="ECO:0000313" key="2">
    <source>
        <dbReference type="Proteomes" id="UP000541154"/>
    </source>
</evidence>
<dbReference type="Proteomes" id="UP000541154">
    <property type="component" value="Unassembled WGS sequence"/>
</dbReference>
<protein>
    <submittedName>
        <fullName evidence="1">Uncharacterized protein</fullName>
    </submittedName>
</protein>
<organism evidence="1 2">
    <name type="scientific">Petromyces alliaceus</name>
    <name type="common">Aspergillus alliaceus</name>
    <dbReference type="NCBI Taxonomy" id="209559"/>
    <lineage>
        <taxon>Eukaryota</taxon>
        <taxon>Fungi</taxon>
        <taxon>Dikarya</taxon>
        <taxon>Ascomycota</taxon>
        <taxon>Pezizomycotina</taxon>
        <taxon>Eurotiomycetes</taxon>
        <taxon>Eurotiomycetidae</taxon>
        <taxon>Eurotiales</taxon>
        <taxon>Aspergillaceae</taxon>
        <taxon>Aspergillus</taxon>
        <taxon>Aspergillus subgen. Circumdati</taxon>
    </lineage>
</organism>
<reference evidence="1 2" key="1">
    <citation type="submission" date="2019-04" db="EMBL/GenBank/DDBJ databases">
        <title>Aspergillus burnettii sp. nov., novel species from soil in southeast Queensland.</title>
        <authorList>
            <person name="Gilchrist C.L.M."/>
            <person name="Pitt J.I."/>
            <person name="Lange L."/>
            <person name="Lacey H.J."/>
            <person name="Vuong D."/>
            <person name="Midgley D.J."/>
            <person name="Greenfield P."/>
            <person name="Bradbury M."/>
            <person name="Lacey E."/>
            <person name="Busk P.K."/>
            <person name="Pilgaard B."/>
            <person name="Chooi Y.H."/>
            <person name="Piggott A.M."/>
        </authorList>
    </citation>
    <scope>NUCLEOTIDE SEQUENCE [LARGE SCALE GENOMIC DNA]</scope>
    <source>
        <strain evidence="1 2">FRR 5400</strain>
    </source>
</reference>
<comment type="caution">
    <text evidence="1">The sequence shown here is derived from an EMBL/GenBank/DDBJ whole genome shotgun (WGS) entry which is preliminary data.</text>
</comment>
<accession>A0A8H6E1D7</accession>
<gene>
    <name evidence="1" type="ORF">ETB97_008110</name>
</gene>
<dbReference type="AlphaFoldDB" id="A0A8H6E1D7"/>
<keyword evidence="2" id="KW-1185">Reference proteome</keyword>
<name>A0A8H6E1D7_PETAA</name>
<proteinExistence type="predicted"/>
<evidence type="ECO:0000313" key="1">
    <source>
        <dbReference type="EMBL" id="KAF5855991.1"/>
    </source>
</evidence>